<keyword evidence="1" id="KW-1003">Cell membrane</keyword>
<proteinExistence type="inferred from homology"/>
<reference evidence="2 3" key="1">
    <citation type="submission" date="2024-02" db="EMBL/GenBank/DDBJ databases">
        <title>New thermophilic sulfur-oxidizing bacteria from a hot springs of the Uzon caldera (Kamchatka, Russia).</title>
        <authorList>
            <person name="Dukat A.M."/>
            <person name="Elcheninov A.G."/>
            <person name="Frolov E.N."/>
        </authorList>
    </citation>
    <scope>NUCLEOTIDE SEQUENCE [LARGE SCALE GENOMIC DNA]</scope>
    <source>
        <strain evidence="2 3">AK1</strain>
    </source>
</reference>
<dbReference type="PANTHER" id="PTHR30221:SF1">
    <property type="entry name" value="SMALL-CONDUCTANCE MECHANOSENSITIVE CHANNEL"/>
    <property type="match status" value="1"/>
</dbReference>
<comment type="subcellular location">
    <subcellularLocation>
        <location evidence="1">Cell inner membrane</location>
        <topology evidence="1">Multi-pass membrane protein</topology>
    </subcellularLocation>
</comment>
<evidence type="ECO:0000313" key="2">
    <source>
        <dbReference type="EMBL" id="MEO1766334.1"/>
    </source>
</evidence>
<keyword evidence="1" id="KW-0472">Membrane</keyword>
<keyword evidence="1" id="KW-0997">Cell inner membrane</keyword>
<comment type="caution">
    <text evidence="1">Lacks conserved residue(s) required for the propagation of feature annotation.</text>
</comment>
<organism evidence="2 3">
    <name type="scientific">Thiobacter aerophilum</name>
    <dbReference type="NCBI Taxonomy" id="3121275"/>
    <lineage>
        <taxon>Bacteria</taxon>
        <taxon>Pseudomonadati</taxon>
        <taxon>Pseudomonadota</taxon>
        <taxon>Betaproteobacteria</taxon>
        <taxon>Burkholderiales</taxon>
        <taxon>Thiobacteraceae</taxon>
        <taxon>Thiobacter</taxon>
    </lineage>
</organism>
<keyword evidence="1" id="KW-0407">Ion channel</keyword>
<dbReference type="SUPFAM" id="SSF82861">
    <property type="entry name" value="Mechanosensitive channel protein MscS (YggB), transmembrane region"/>
    <property type="match status" value="1"/>
</dbReference>
<keyword evidence="1" id="KW-0813">Transport</keyword>
<feature type="transmembrane region" description="Helical" evidence="1">
    <location>
        <begin position="114"/>
        <end position="134"/>
    </location>
</feature>
<comment type="caution">
    <text evidence="2">The sequence shown here is derived from an EMBL/GenBank/DDBJ whole genome shotgun (WGS) entry which is preliminary data.</text>
</comment>
<comment type="function">
    <text evidence="1">Mechanosensitive channel that participates in the regulation of osmotic pressure changes within the cell, opening in response to stretch forces in the membrane lipid bilayer, without the need for other proteins. Contributes to normal resistance to hypoosmotic shock. Forms an ion channel of 1.0 nanosiemens conductance with a slight preference for anions.</text>
</comment>
<feature type="transmembrane region" description="Helical" evidence="1">
    <location>
        <begin position="85"/>
        <end position="108"/>
    </location>
</feature>
<keyword evidence="1" id="KW-0406">Ion transport</keyword>
<dbReference type="Pfam" id="PF05552">
    <property type="entry name" value="MS_channel_1st_1"/>
    <property type="match status" value="2"/>
</dbReference>
<sequence length="225" mass="24678">MQQELDIFLASFNAVIRQLADFLPKLLVALLLLFVGWLVAKLARSAVRRLLALAHFDTLAEKTGIEEFLKHGEMQITLSGIIAEVSYWLVLFIVLVTVSNSLGLTAVAELFNRVVLYLPNIVVAVLIIIFGTLLARFINRLVFAWLRNLEIEGALTISTIAEYTVQIFAVFVALEQLAVATHLLITAFAIVFGAACLALALAFGLGGRDWAAGVIQKWASRGKKP</sequence>
<dbReference type="Gene3D" id="1.10.287.1260">
    <property type="match status" value="2"/>
</dbReference>
<gene>
    <name evidence="2" type="ORF">V6E02_03785</name>
</gene>
<dbReference type="EMBL" id="JBAJEX010000002">
    <property type="protein sequence ID" value="MEO1766334.1"/>
    <property type="molecule type" value="Genomic_DNA"/>
</dbReference>
<keyword evidence="1" id="KW-0812">Transmembrane</keyword>
<dbReference type="InterPro" id="IPR008910">
    <property type="entry name" value="MSC_TM_helix"/>
</dbReference>
<dbReference type="InterPro" id="IPR011014">
    <property type="entry name" value="MscS_channel_TM-2"/>
</dbReference>
<feature type="transmembrane region" description="Helical" evidence="1">
    <location>
        <begin position="22"/>
        <end position="40"/>
    </location>
</feature>
<dbReference type="Proteomes" id="UP001482231">
    <property type="component" value="Unassembled WGS sequence"/>
</dbReference>
<protein>
    <recommendedName>
        <fullName evidence="1">Small-conductance mechanosensitive channel</fullName>
    </recommendedName>
</protein>
<keyword evidence="3" id="KW-1185">Reference proteome</keyword>
<dbReference type="InterPro" id="IPR045275">
    <property type="entry name" value="MscS_archaea/bacteria_type"/>
</dbReference>
<name>A0ABV0ECN2_9BURK</name>
<dbReference type="PANTHER" id="PTHR30221">
    <property type="entry name" value="SMALL-CONDUCTANCE MECHANOSENSITIVE CHANNEL"/>
    <property type="match status" value="1"/>
</dbReference>
<feature type="transmembrane region" description="Helical" evidence="1">
    <location>
        <begin position="180"/>
        <end position="203"/>
    </location>
</feature>
<accession>A0ABV0ECN2</accession>
<evidence type="ECO:0000256" key="1">
    <source>
        <dbReference type="RuleBase" id="RU369025"/>
    </source>
</evidence>
<comment type="similarity">
    <text evidence="1">Belongs to the MscS (TC 1.A.23) family.</text>
</comment>
<keyword evidence="1" id="KW-1133">Transmembrane helix</keyword>
<comment type="subunit">
    <text evidence="1">Homoheptamer.</text>
</comment>
<dbReference type="RefSeq" id="WP_347307313.1">
    <property type="nucleotide sequence ID" value="NZ_JBAJEX010000002.1"/>
</dbReference>
<evidence type="ECO:0000313" key="3">
    <source>
        <dbReference type="Proteomes" id="UP001482231"/>
    </source>
</evidence>
<feature type="transmembrane region" description="Helical" evidence="1">
    <location>
        <begin position="154"/>
        <end position="174"/>
    </location>
</feature>